<dbReference type="AlphaFoldDB" id="A0A1H5KZ12"/>
<evidence type="ECO:0000313" key="10">
    <source>
        <dbReference type="Proteomes" id="UP000199220"/>
    </source>
</evidence>
<keyword evidence="6 7" id="KW-0472">Membrane</keyword>
<reference evidence="10" key="1">
    <citation type="submission" date="2016-10" db="EMBL/GenBank/DDBJ databases">
        <authorList>
            <person name="Varghese N."/>
            <person name="Submissions S."/>
        </authorList>
    </citation>
    <scope>NUCLEOTIDE SEQUENCE [LARGE SCALE GENOMIC DNA]</scope>
    <source>
        <strain evidence="10">DSM 21368</strain>
    </source>
</reference>
<feature type="transmembrane region" description="Helical" evidence="7">
    <location>
        <begin position="181"/>
        <end position="203"/>
    </location>
</feature>
<dbReference type="GO" id="GO:0055085">
    <property type="term" value="P:transmembrane transport"/>
    <property type="evidence" value="ECO:0007669"/>
    <property type="project" value="InterPro"/>
</dbReference>
<evidence type="ECO:0000256" key="7">
    <source>
        <dbReference type="RuleBase" id="RU363032"/>
    </source>
</evidence>
<protein>
    <submittedName>
        <fullName evidence="9">Raffinose/stachyose/melibiose transport system permease protein</fullName>
    </submittedName>
</protein>
<keyword evidence="4 7" id="KW-0812">Transmembrane</keyword>
<evidence type="ECO:0000313" key="9">
    <source>
        <dbReference type="EMBL" id="SEE70036.1"/>
    </source>
</evidence>
<sequence length="274" mass="30205">MMNRYTWRTFLLELGMIAAALLFTTPFVVLVGVALRNPDGQRGPLDLTWPPTFEHLATAWQTSAMGSALVNSAAITLVSVALIVVVASTAAYPLARYAQRWSRGVFYFFLSGMLLAGQAAMLPLYTFIRDLGLVGSLWSVVLIHVGGSMPFCIFLYTFFIRESPRDYEEAAIIDGCSSSRVFVTVVFPLVRPITGTIVILQALGTWNDFFTPLLYLSGSDNKTAPLTLYNYVGEYGADWSLVFSALLLSIFPILILYFVAQKYIIRGFASGLKG</sequence>
<dbReference type="PANTHER" id="PTHR43744:SF3">
    <property type="entry name" value="LACTOSE TRANSPORT SYSTEM PERMEASE PROTEIN LACG"/>
    <property type="match status" value="1"/>
</dbReference>
<keyword evidence="10" id="KW-1185">Reference proteome</keyword>
<keyword evidence="3" id="KW-1003">Cell membrane</keyword>
<feature type="transmembrane region" description="Helical" evidence="7">
    <location>
        <begin position="137"/>
        <end position="160"/>
    </location>
</feature>
<dbReference type="PROSITE" id="PS50928">
    <property type="entry name" value="ABC_TM1"/>
    <property type="match status" value="1"/>
</dbReference>
<feature type="transmembrane region" description="Helical" evidence="7">
    <location>
        <begin position="239"/>
        <end position="260"/>
    </location>
</feature>
<keyword evidence="5 7" id="KW-1133">Transmembrane helix</keyword>
<comment type="subcellular location">
    <subcellularLocation>
        <location evidence="1 7">Cell membrane</location>
        <topology evidence="1 7">Multi-pass membrane protein</topology>
    </subcellularLocation>
</comment>
<dbReference type="CDD" id="cd06261">
    <property type="entry name" value="TM_PBP2"/>
    <property type="match status" value="1"/>
</dbReference>
<organism evidence="9 10">
    <name type="scientific">Ruania alba</name>
    <dbReference type="NCBI Taxonomy" id="648782"/>
    <lineage>
        <taxon>Bacteria</taxon>
        <taxon>Bacillati</taxon>
        <taxon>Actinomycetota</taxon>
        <taxon>Actinomycetes</taxon>
        <taxon>Micrococcales</taxon>
        <taxon>Ruaniaceae</taxon>
        <taxon>Ruania</taxon>
    </lineage>
</organism>
<evidence type="ECO:0000259" key="8">
    <source>
        <dbReference type="PROSITE" id="PS50928"/>
    </source>
</evidence>
<feature type="domain" description="ABC transmembrane type-1" evidence="8">
    <location>
        <begin position="69"/>
        <end position="260"/>
    </location>
</feature>
<comment type="similarity">
    <text evidence="7">Belongs to the binding-protein-dependent transport system permease family.</text>
</comment>
<dbReference type="Pfam" id="PF00528">
    <property type="entry name" value="BPD_transp_1"/>
    <property type="match status" value="1"/>
</dbReference>
<gene>
    <name evidence="9" type="ORF">SAMN04488554_2525</name>
</gene>
<evidence type="ECO:0000256" key="5">
    <source>
        <dbReference type="ARBA" id="ARBA00022989"/>
    </source>
</evidence>
<evidence type="ECO:0000256" key="2">
    <source>
        <dbReference type="ARBA" id="ARBA00022448"/>
    </source>
</evidence>
<evidence type="ECO:0000256" key="1">
    <source>
        <dbReference type="ARBA" id="ARBA00004651"/>
    </source>
</evidence>
<dbReference type="EMBL" id="FNTX01000002">
    <property type="protein sequence ID" value="SEE70036.1"/>
    <property type="molecule type" value="Genomic_DNA"/>
</dbReference>
<evidence type="ECO:0000256" key="4">
    <source>
        <dbReference type="ARBA" id="ARBA00022692"/>
    </source>
</evidence>
<keyword evidence="2 7" id="KW-0813">Transport</keyword>
<dbReference type="GO" id="GO:0005886">
    <property type="term" value="C:plasma membrane"/>
    <property type="evidence" value="ECO:0007669"/>
    <property type="project" value="UniProtKB-SubCell"/>
</dbReference>
<dbReference type="STRING" id="648782.SAMN04488554_2525"/>
<dbReference type="SUPFAM" id="SSF161098">
    <property type="entry name" value="MetI-like"/>
    <property type="match status" value="1"/>
</dbReference>
<dbReference type="Gene3D" id="1.10.3720.10">
    <property type="entry name" value="MetI-like"/>
    <property type="match status" value="1"/>
</dbReference>
<proteinExistence type="inferred from homology"/>
<dbReference type="PANTHER" id="PTHR43744">
    <property type="entry name" value="ABC TRANSPORTER PERMEASE PROTEIN MG189-RELATED-RELATED"/>
    <property type="match status" value="1"/>
</dbReference>
<dbReference type="Proteomes" id="UP000199220">
    <property type="component" value="Unassembled WGS sequence"/>
</dbReference>
<dbReference type="InterPro" id="IPR000515">
    <property type="entry name" value="MetI-like"/>
</dbReference>
<feature type="transmembrane region" description="Helical" evidence="7">
    <location>
        <begin position="104"/>
        <end position="125"/>
    </location>
</feature>
<dbReference type="InterPro" id="IPR035906">
    <property type="entry name" value="MetI-like_sf"/>
</dbReference>
<evidence type="ECO:0000256" key="6">
    <source>
        <dbReference type="ARBA" id="ARBA00023136"/>
    </source>
</evidence>
<name>A0A1H5KZ12_9MICO</name>
<feature type="transmembrane region" description="Helical" evidence="7">
    <location>
        <begin position="68"/>
        <end position="92"/>
    </location>
</feature>
<evidence type="ECO:0000256" key="3">
    <source>
        <dbReference type="ARBA" id="ARBA00022475"/>
    </source>
</evidence>
<accession>A0A1H5KZ12</accession>
<feature type="transmembrane region" description="Helical" evidence="7">
    <location>
        <begin position="12"/>
        <end position="35"/>
    </location>
</feature>